<dbReference type="PANTHER" id="PTHR12187">
    <property type="entry name" value="AGAP000124-PA"/>
    <property type="match status" value="1"/>
</dbReference>
<evidence type="ECO:0000259" key="5">
    <source>
        <dbReference type="PROSITE" id="PS50003"/>
    </source>
</evidence>
<feature type="region of interest" description="Disordered" evidence="4">
    <location>
        <begin position="305"/>
        <end position="447"/>
    </location>
</feature>
<feature type="compositionally biased region" description="Low complexity" evidence="4">
    <location>
        <begin position="1"/>
        <end position="21"/>
    </location>
</feature>
<comment type="caution">
    <text evidence="6">The sequence shown here is derived from an EMBL/GenBank/DDBJ whole genome shotgun (WGS) entry which is preliminary data.</text>
</comment>
<feature type="compositionally biased region" description="Low complexity" evidence="4">
    <location>
        <begin position="1024"/>
        <end position="1042"/>
    </location>
</feature>
<dbReference type="InterPro" id="IPR001849">
    <property type="entry name" value="PH_domain"/>
</dbReference>
<feature type="compositionally biased region" description="Pro residues" evidence="4">
    <location>
        <begin position="22"/>
        <end position="42"/>
    </location>
</feature>
<dbReference type="SMART" id="SM00233">
    <property type="entry name" value="PH"/>
    <property type="match status" value="1"/>
</dbReference>
<dbReference type="PROSITE" id="PS50003">
    <property type="entry name" value="PH_DOMAIN"/>
    <property type="match status" value="1"/>
</dbReference>
<sequence length="1435" mass="155062">MAAAATASAATACTRRSSLRAMPPPPSPLTPAPTPTPTPAPAAPTIYDAYPLTLRAYLTEGPPPLERSLSQQRLHVDDTSAVARRLQDLFEPPMPSTPDSAHRGDSAATYQRVRAERRSSSMCSRFGKFQGEVYETKERSRVMSVLKRRSRSSSNHGASASGMASRFTADDVLRCGTLLKQGSWRRNWKSRFFILRKDCPSLCYYKSEENLELLGSIAVTEDTLVLDRCAPGGHAPYRFLVRSGEASLLLQAEARDGQQRWIDAVQALADAVRADKFRQSSRQSVDRDPTTAALALAQQQRQQICQQPAKASAPVAIPSTAATPKTPQRRRRRADQRSDNQLSHMASSRSLRSASDLDRLLEANSLSSSDEEEGDDDEEEDEDDEQGHEDDGEHDNQRDHDDDEEEEDEEDEEDVAVALNDDDDDDVWASHRSHGTVIEAEEAQRRRRSRVEQLSGSALTLTPGAGAAAAANAAAAVAASSSSTYDLVLEVSIGRASKLLRSVDEKTACIVCVAAFSTARKSLVEIGCTDAVLLAPLAASATSASAPTVRVPFAVVLTADLGRDVDQLRLALYKVSGHSQSCVGVGRVALDAAVRHAQPTVASLTEKSSSFQTIKVDNAAPSGAVPTLGAMGSVPNLSLDSSALQVVVTAFRSLPPQSVLPTSGIDMANAKYLVAVGADAAAHSHNQNQSQRQSHHAIALEASVSVTSPTSASASDWLRASDVRGVGVDNGSFLTVSSELGTAPAPADVRRLAVDEILRVPRSSFALVLAFLDFLEESALERTRELQRRLDDGADDDEQLLAVELEFYRRKLEEYLRQRQFLMKQERRLLDEQLCADVARRSREQVQLALNQSGGGKPNSAAKRLRRIATGSSATLTVDDDVVAPFKRSTYKSLELWQFMPTNMQDQFLVAHQPTTANDSSSSSAPEFVWHTMTMGCPAAHTKGFTNGGYLSLAGVPAVATSTSNTTTPTTAAGAVAVASSALGHDVRHSNPASASSEEDSAPSLDYSDLASSYPRQQQRRSRSSLSSSTPGFRGSASSSSAMSAAVEEPVAALKTRHELQDRLDVVSSQILSAAVACIQASLDLATLGSARHRLQLANATKFGFLVHFESLLSTQGKEIGMLEDFAAGAKWLGHHVVVQFRKHRSSGELFVIKPYTAPERRAAAGGMGLDGAYSSSLSQSHVEQTPGPSPSASALQLPSLPTLLVTIGVSDAQLATLPPALASGKPFRLRCVLFTQGVNEKQSLAHALKSTAVRLQERINRENLEELRELYAIFRRVHAHDLDCVSRDRISRQHSDGAGANCISRYRVETLDELLAQIEHHVLSASAQHKKNVALLMDTADFCRELGGARVTCCKSGKDRTAMSVTLEQARLCGAELHALHGQRLCATMRRHGVRRRNVFLNTKSTKYAFNEMQRRLLPDCYKPPAGTYKSGKT</sequence>
<evidence type="ECO:0000313" key="7">
    <source>
        <dbReference type="Proteomes" id="UP001209570"/>
    </source>
</evidence>
<gene>
    <name evidence="6" type="ORF">P43SY_001784</name>
</gene>
<evidence type="ECO:0000313" key="6">
    <source>
        <dbReference type="EMBL" id="KAJ0396837.1"/>
    </source>
</evidence>
<feature type="coiled-coil region" evidence="3">
    <location>
        <begin position="798"/>
        <end position="832"/>
    </location>
</feature>
<dbReference type="PANTHER" id="PTHR12187:SF11">
    <property type="entry name" value="PHOSPHATIDYLINOSITOL-3,4-BISPHOSPHATE 4-PHOSPHATASE"/>
    <property type="match status" value="1"/>
</dbReference>
<dbReference type="Proteomes" id="UP001209570">
    <property type="component" value="Unassembled WGS sequence"/>
</dbReference>
<feature type="region of interest" description="Disordered" evidence="4">
    <location>
        <begin position="986"/>
        <end position="1042"/>
    </location>
</feature>
<dbReference type="Pfam" id="PF00169">
    <property type="entry name" value="PH"/>
    <property type="match status" value="1"/>
</dbReference>
<proteinExistence type="predicted"/>
<feature type="compositionally biased region" description="Basic and acidic residues" evidence="4">
    <location>
        <begin position="389"/>
        <end position="400"/>
    </location>
</feature>
<dbReference type="InterPro" id="IPR011993">
    <property type="entry name" value="PH-like_dom_sf"/>
</dbReference>
<protein>
    <recommendedName>
        <fullName evidence="5">PH domain-containing protein</fullName>
    </recommendedName>
</protein>
<reference evidence="6" key="1">
    <citation type="submission" date="2021-12" db="EMBL/GenBank/DDBJ databases">
        <title>Prjna785345.</title>
        <authorList>
            <person name="Rujirawat T."/>
            <person name="Krajaejun T."/>
        </authorList>
    </citation>
    <scope>NUCLEOTIDE SEQUENCE</scope>
    <source>
        <strain evidence="6">Pi057C3</strain>
    </source>
</reference>
<dbReference type="Gene3D" id="2.30.29.30">
    <property type="entry name" value="Pleckstrin-homology domain (PH domain)/Phosphotyrosine-binding domain (PTB)"/>
    <property type="match status" value="1"/>
</dbReference>
<keyword evidence="3" id="KW-0175">Coiled coil</keyword>
<keyword evidence="1" id="KW-0378">Hydrolase</keyword>
<feature type="region of interest" description="Disordered" evidence="4">
    <location>
        <begin position="1"/>
        <end position="45"/>
    </location>
</feature>
<dbReference type="InterPro" id="IPR039034">
    <property type="entry name" value="INPP4"/>
</dbReference>
<feature type="domain" description="PH" evidence="5">
    <location>
        <begin position="171"/>
        <end position="270"/>
    </location>
</feature>
<name>A0AAD5LD33_PYTIN</name>
<dbReference type="SUPFAM" id="SSF50729">
    <property type="entry name" value="PH domain-like"/>
    <property type="match status" value="1"/>
</dbReference>
<accession>A0AAD5LD33</accession>
<evidence type="ECO:0000256" key="2">
    <source>
        <dbReference type="ARBA" id="ARBA00023098"/>
    </source>
</evidence>
<keyword evidence="7" id="KW-1185">Reference proteome</keyword>
<evidence type="ECO:0000256" key="3">
    <source>
        <dbReference type="SAM" id="Coils"/>
    </source>
</evidence>
<evidence type="ECO:0000256" key="1">
    <source>
        <dbReference type="ARBA" id="ARBA00022801"/>
    </source>
</evidence>
<feature type="compositionally biased region" description="Acidic residues" evidence="4">
    <location>
        <begin position="369"/>
        <end position="388"/>
    </location>
</feature>
<feature type="compositionally biased region" description="Acidic residues" evidence="4">
    <location>
        <begin position="401"/>
        <end position="427"/>
    </location>
</feature>
<keyword evidence="2" id="KW-0443">Lipid metabolism</keyword>
<evidence type="ECO:0000256" key="4">
    <source>
        <dbReference type="SAM" id="MobiDB-lite"/>
    </source>
</evidence>
<organism evidence="6 7">
    <name type="scientific">Pythium insidiosum</name>
    <name type="common">Pythiosis disease agent</name>
    <dbReference type="NCBI Taxonomy" id="114742"/>
    <lineage>
        <taxon>Eukaryota</taxon>
        <taxon>Sar</taxon>
        <taxon>Stramenopiles</taxon>
        <taxon>Oomycota</taxon>
        <taxon>Peronosporomycetes</taxon>
        <taxon>Pythiales</taxon>
        <taxon>Pythiaceae</taxon>
        <taxon>Pythium</taxon>
    </lineage>
</organism>
<dbReference type="GO" id="GO:0016316">
    <property type="term" value="F:phosphatidylinositol-3,4-bisphosphate 4-phosphatase activity"/>
    <property type="evidence" value="ECO:0007669"/>
    <property type="project" value="InterPro"/>
</dbReference>
<dbReference type="GO" id="GO:0005737">
    <property type="term" value="C:cytoplasm"/>
    <property type="evidence" value="ECO:0007669"/>
    <property type="project" value="TreeGrafter"/>
</dbReference>
<dbReference type="EMBL" id="JAKCXM010000277">
    <property type="protein sequence ID" value="KAJ0396837.1"/>
    <property type="molecule type" value="Genomic_DNA"/>
</dbReference>